<dbReference type="PANTHER" id="PTHR43788:SF6">
    <property type="entry name" value="DNA HELICASE B"/>
    <property type="match status" value="1"/>
</dbReference>
<dbReference type="InterPro" id="IPR041851">
    <property type="entry name" value="RecD_N_sf"/>
</dbReference>
<dbReference type="GO" id="GO:0006302">
    <property type="term" value="P:double-strand break repair"/>
    <property type="evidence" value="ECO:0007669"/>
    <property type="project" value="InterPro"/>
</dbReference>
<evidence type="ECO:0000256" key="2">
    <source>
        <dbReference type="ARBA" id="ARBA00022741"/>
    </source>
</evidence>
<evidence type="ECO:0000259" key="12">
    <source>
        <dbReference type="Pfam" id="PF21185"/>
    </source>
</evidence>
<keyword evidence="7" id="KW-0067">ATP-binding</keyword>
<evidence type="ECO:0000313" key="14">
    <source>
        <dbReference type="Proteomes" id="UP000317557"/>
    </source>
</evidence>
<sequence>MESKVIQALEQLAEQEIIFGAETEFVRFLLNLYPETPEAVQWAAAACLNAQQKGHVCLDISKLSGFVFGDPSSGMEISDQLKKEWLHQLEKCEWVSDGVEVSPLVLEDSRLYLHRFWKYEEELARWLTEKAHQTNTITADQERIIRKLAAPAADLFEVNWQQVALCLSFLKDMVVISGGPGTGKTYTVLNIIAAQAMAASDDKFRIALAAPTGKAARRLIESIEAGKAQLPEPVQEEIEIPETALTVHKLLGAGYRQNQFRYHTKNKLPYDLVVVDEASMLDITMWVRLVQALDEDTKLVVLGDKDQLASVESGSILGDICAGDNSFSVPVTQQIARITGMQIDSVDEHPVINDCVVFLTKSYRFGEESGIGKFANAVNRSDTEEALKLLKSDRYDDLNWQGLSNKNMKALIDTYAVQHFENYSGHAENEQLAQSNQRKILCALRRGPFGVEQINREAERKIRHRKGLLQSQEWYAGRIVMSTRNDSVLKVKNGELGICQGEETPRISFEGEKALKVAPARLMNYEPAYAITIHKSQGSEFNEIAIILPDKMNPVLSKEIIYTAVTRARKDTLILAEEEVLRKAIENSVERHSGLKKKLWNN</sequence>
<dbReference type="Pfam" id="PF21185">
    <property type="entry name" value="RecD_N"/>
    <property type="match status" value="1"/>
</dbReference>
<dbReference type="Gene3D" id="3.40.50.300">
    <property type="entry name" value="P-loop containing nucleotide triphosphate hydrolases"/>
    <property type="match status" value="3"/>
</dbReference>
<reference evidence="13 14" key="1">
    <citation type="submission" date="2017-05" db="EMBL/GenBank/DDBJ databases">
        <authorList>
            <person name="Varghese N."/>
            <person name="Submissions S."/>
        </authorList>
    </citation>
    <scope>NUCLEOTIDE SEQUENCE [LARGE SCALE GENOMIC DNA]</scope>
    <source>
        <strain evidence="13 14">DSM 21985</strain>
    </source>
</reference>
<keyword evidence="2" id="KW-0547">Nucleotide-binding</keyword>
<dbReference type="SUPFAM" id="SSF52540">
    <property type="entry name" value="P-loop containing nucleoside triphosphate hydrolases"/>
    <property type="match status" value="2"/>
</dbReference>
<dbReference type="RefSeq" id="WP_142452642.1">
    <property type="nucleotide sequence ID" value="NZ_FXTP01000001.1"/>
</dbReference>
<evidence type="ECO:0000256" key="3">
    <source>
        <dbReference type="ARBA" id="ARBA00022763"/>
    </source>
</evidence>
<dbReference type="CDD" id="cd17933">
    <property type="entry name" value="DEXSc_RecD-like"/>
    <property type="match status" value="1"/>
</dbReference>
<keyword evidence="6" id="KW-0269">Exonuclease</keyword>
<evidence type="ECO:0000256" key="1">
    <source>
        <dbReference type="ARBA" id="ARBA00022722"/>
    </source>
</evidence>
<evidence type="ECO:0000256" key="6">
    <source>
        <dbReference type="ARBA" id="ARBA00022839"/>
    </source>
</evidence>
<keyword evidence="3" id="KW-0227">DNA damage</keyword>
<dbReference type="CDD" id="cd18809">
    <property type="entry name" value="SF1_C_RecD"/>
    <property type="match status" value="1"/>
</dbReference>
<protein>
    <submittedName>
        <fullName evidence="13">DNA helicase/exodeoxyribonuclease V, alpha subunit</fullName>
    </submittedName>
</protein>
<dbReference type="GO" id="GO:0006310">
    <property type="term" value="P:DNA recombination"/>
    <property type="evidence" value="ECO:0007669"/>
    <property type="project" value="InterPro"/>
</dbReference>
<dbReference type="Gene3D" id="1.10.10.1020">
    <property type="entry name" value="RecBCD complex, subunit RecD, N-terminal domain"/>
    <property type="match status" value="1"/>
</dbReference>
<dbReference type="Pfam" id="PF13538">
    <property type="entry name" value="UvrD_C_2"/>
    <property type="match status" value="1"/>
</dbReference>
<dbReference type="InterPro" id="IPR050534">
    <property type="entry name" value="Coronavir_polyprotein_1ab"/>
</dbReference>
<proteinExistence type="inferred from homology"/>
<dbReference type="InterPro" id="IPR006344">
    <property type="entry name" value="RecD"/>
</dbReference>
<evidence type="ECO:0000256" key="10">
    <source>
        <dbReference type="ARBA" id="ARBA00023235"/>
    </source>
</evidence>
<evidence type="ECO:0000313" key="13">
    <source>
        <dbReference type="EMBL" id="SMO33850.1"/>
    </source>
</evidence>
<evidence type="ECO:0000256" key="7">
    <source>
        <dbReference type="ARBA" id="ARBA00022840"/>
    </source>
</evidence>
<dbReference type="GO" id="GO:0003677">
    <property type="term" value="F:DNA binding"/>
    <property type="evidence" value="ECO:0007669"/>
    <property type="project" value="UniProtKB-KW"/>
</dbReference>
<gene>
    <name evidence="13" type="ORF">SAMN06265219_101111</name>
</gene>
<dbReference type="InterPro" id="IPR027785">
    <property type="entry name" value="UvrD-like_helicase_C"/>
</dbReference>
<dbReference type="GO" id="GO:0009338">
    <property type="term" value="C:exodeoxyribonuclease V complex"/>
    <property type="evidence" value="ECO:0007669"/>
    <property type="project" value="InterPro"/>
</dbReference>
<dbReference type="PANTHER" id="PTHR43788">
    <property type="entry name" value="DNA2/NAM7 HELICASE FAMILY MEMBER"/>
    <property type="match status" value="1"/>
</dbReference>
<dbReference type="AlphaFoldDB" id="A0A521AGM4"/>
<dbReference type="EMBL" id="FXTP01000001">
    <property type="protein sequence ID" value="SMO33850.1"/>
    <property type="molecule type" value="Genomic_DNA"/>
</dbReference>
<keyword evidence="5 13" id="KW-0347">Helicase</keyword>
<keyword evidence="8" id="KW-0238">DNA-binding</keyword>
<dbReference type="NCBIfam" id="TIGR01447">
    <property type="entry name" value="recD"/>
    <property type="match status" value="1"/>
</dbReference>
<evidence type="ECO:0000256" key="4">
    <source>
        <dbReference type="ARBA" id="ARBA00022801"/>
    </source>
</evidence>
<dbReference type="HAMAP" id="MF_01487">
    <property type="entry name" value="RecD"/>
    <property type="match status" value="1"/>
</dbReference>
<feature type="domain" description="UvrD-like helicase C-terminal" evidence="11">
    <location>
        <begin position="527"/>
        <end position="571"/>
    </location>
</feature>
<organism evidence="13 14">
    <name type="scientific">Gracilimonas mengyeensis</name>
    <dbReference type="NCBI Taxonomy" id="1302730"/>
    <lineage>
        <taxon>Bacteria</taxon>
        <taxon>Pseudomonadati</taxon>
        <taxon>Balneolota</taxon>
        <taxon>Balneolia</taxon>
        <taxon>Balneolales</taxon>
        <taxon>Balneolaceae</taxon>
        <taxon>Gracilimonas</taxon>
    </lineage>
</organism>
<evidence type="ECO:0000256" key="9">
    <source>
        <dbReference type="ARBA" id="ARBA00023204"/>
    </source>
</evidence>
<dbReference type="InterPro" id="IPR049550">
    <property type="entry name" value="RecD_N"/>
</dbReference>
<dbReference type="Proteomes" id="UP000317557">
    <property type="component" value="Unassembled WGS sequence"/>
</dbReference>
<dbReference type="GO" id="GO:0008854">
    <property type="term" value="F:exodeoxyribonuclease V activity"/>
    <property type="evidence" value="ECO:0007669"/>
    <property type="project" value="InterPro"/>
</dbReference>
<evidence type="ECO:0000256" key="8">
    <source>
        <dbReference type="ARBA" id="ARBA00023125"/>
    </source>
</evidence>
<dbReference type="OrthoDB" id="9803432at2"/>
<name>A0A521AGM4_9BACT</name>
<keyword evidence="1" id="KW-0540">Nuclease</keyword>
<dbReference type="GO" id="GO:0005524">
    <property type="term" value="F:ATP binding"/>
    <property type="evidence" value="ECO:0007669"/>
    <property type="project" value="UniProtKB-KW"/>
</dbReference>
<keyword evidence="14" id="KW-1185">Reference proteome</keyword>
<dbReference type="GO" id="GO:0017116">
    <property type="term" value="F:single-stranded DNA helicase activity"/>
    <property type="evidence" value="ECO:0007669"/>
    <property type="project" value="TreeGrafter"/>
</dbReference>
<dbReference type="InterPro" id="IPR027417">
    <property type="entry name" value="P-loop_NTPase"/>
</dbReference>
<keyword evidence="4" id="KW-0378">Hydrolase</keyword>
<keyword evidence="10" id="KW-0413">Isomerase</keyword>
<accession>A0A521AGM4</accession>
<evidence type="ECO:0000259" key="11">
    <source>
        <dbReference type="Pfam" id="PF13538"/>
    </source>
</evidence>
<evidence type="ECO:0000256" key="5">
    <source>
        <dbReference type="ARBA" id="ARBA00022806"/>
    </source>
</evidence>
<keyword evidence="9" id="KW-0234">DNA repair</keyword>
<feature type="domain" description="RecBCD enzyme subunit RecD N-terminal" evidence="12">
    <location>
        <begin position="20"/>
        <end position="112"/>
    </location>
</feature>
<dbReference type="Pfam" id="PF13245">
    <property type="entry name" value="AAA_19"/>
    <property type="match status" value="1"/>
</dbReference>